<accession>A0A915EDB4</accession>
<dbReference type="WBParaSite" id="jg4919">
    <property type="protein sequence ID" value="jg4919"/>
    <property type="gene ID" value="jg4919"/>
</dbReference>
<evidence type="ECO:0000313" key="2">
    <source>
        <dbReference type="Proteomes" id="UP000887574"/>
    </source>
</evidence>
<dbReference type="AlphaFoldDB" id="A0A915EDB4"/>
<sequence length="225" mass="25333">MNLNPCSYIENLLYLFRHKILVGNASLERHEFKDAPLGKPSLKFSKLLESKEEDENDIIASSKITPASKSDIKDEEQGKILSDSSSISSESPDSLEEEHNFQQLLQQQAHSPRAIDISKKPFSFTTSKPNKFEASLFNKKRCQYDNGTLWPSATMCEDELGSEACGSIFEEQNRLSPARPSLCSNPAMNDLVRRCAKLVEFAVKRTNSTVQTVRVRSLKYLVLVV</sequence>
<dbReference type="Proteomes" id="UP000887574">
    <property type="component" value="Unplaced"/>
</dbReference>
<feature type="compositionally biased region" description="Polar residues" evidence="1">
    <location>
        <begin position="101"/>
        <end position="110"/>
    </location>
</feature>
<reference evidence="3" key="1">
    <citation type="submission" date="2022-11" db="UniProtKB">
        <authorList>
            <consortium name="WormBaseParasite"/>
        </authorList>
    </citation>
    <scope>IDENTIFICATION</scope>
</reference>
<proteinExistence type="predicted"/>
<organism evidence="2 3">
    <name type="scientific">Ditylenchus dipsaci</name>
    <dbReference type="NCBI Taxonomy" id="166011"/>
    <lineage>
        <taxon>Eukaryota</taxon>
        <taxon>Metazoa</taxon>
        <taxon>Ecdysozoa</taxon>
        <taxon>Nematoda</taxon>
        <taxon>Chromadorea</taxon>
        <taxon>Rhabditida</taxon>
        <taxon>Tylenchina</taxon>
        <taxon>Tylenchomorpha</taxon>
        <taxon>Sphaerularioidea</taxon>
        <taxon>Anguinidae</taxon>
        <taxon>Anguininae</taxon>
        <taxon>Ditylenchus</taxon>
    </lineage>
</organism>
<feature type="region of interest" description="Disordered" evidence="1">
    <location>
        <begin position="67"/>
        <end position="110"/>
    </location>
</feature>
<evidence type="ECO:0000256" key="1">
    <source>
        <dbReference type="SAM" id="MobiDB-lite"/>
    </source>
</evidence>
<protein>
    <submittedName>
        <fullName evidence="3">Uncharacterized protein</fullName>
    </submittedName>
</protein>
<keyword evidence="2" id="KW-1185">Reference proteome</keyword>
<name>A0A915EDB4_9BILA</name>
<feature type="compositionally biased region" description="Low complexity" evidence="1">
    <location>
        <begin position="80"/>
        <end position="92"/>
    </location>
</feature>
<evidence type="ECO:0000313" key="3">
    <source>
        <dbReference type="WBParaSite" id="jg4919"/>
    </source>
</evidence>